<reference evidence="2 3" key="1">
    <citation type="submission" date="2021-01" db="EMBL/GenBank/DDBJ databases">
        <title>Whole genome shotgun sequence of Catellatospora chokoriensis NBRC 107358.</title>
        <authorList>
            <person name="Komaki H."/>
            <person name="Tamura T."/>
        </authorList>
    </citation>
    <scope>NUCLEOTIDE SEQUENCE [LARGE SCALE GENOMIC DNA]</scope>
    <source>
        <strain evidence="2 3">NBRC 107358</strain>
    </source>
</reference>
<dbReference type="Proteomes" id="UP000619293">
    <property type="component" value="Unassembled WGS sequence"/>
</dbReference>
<keyword evidence="3" id="KW-1185">Reference proteome</keyword>
<evidence type="ECO:0000313" key="2">
    <source>
        <dbReference type="EMBL" id="GIF92246.1"/>
    </source>
</evidence>
<organism evidence="2 3">
    <name type="scientific">Catellatospora chokoriensis</name>
    <dbReference type="NCBI Taxonomy" id="310353"/>
    <lineage>
        <taxon>Bacteria</taxon>
        <taxon>Bacillati</taxon>
        <taxon>Actinomycetota</taxon>
        <taxon>Actinomycetes</taxon>
        <taxon>Micromonosporales</taxon>
        <taxon>Micromonosporaceae</taxon>
        <taxon>Catellatospora</taxon>
    </lineage>
</organism>
<feature type="chain" id="PRO_5035295659" description="Secreted protein" evidence="1">
    <location>
        <begin position="29"/>
        <end position="148"/>
    </location>
</feature>
<keyword evidence="1" id="KW-0732">Signal</keyword>
<name>A0A8J3NU00_9ACTN</name>
<sequence>MRTSLARLAALALLAVSLVTLSPSAANAEPCPAPPANGLASVGTLACDEAPLAYADATYVGGGDLLVKGWTNGWSLGTIRVNATLYFDGVAVWTSGTRTCYSTNSCSTPTSTLDCGCWAGWVELRVWGSKNNGGKVWASDWEYIPPGL</sequence>
<evidence type="ECO:0000256" key="1">
    <source>
        <dbReference type="SAM" id="SignalP"/>
    </source>
</evidence>
<evidence type="ECO:0008006" key="4">
    <source>
        <dbReference type="Google" id="ProtNLM"/>
    </source>
</evidence>
<dbReference type="AlphaFoldDB" id="A0A8J3NU00"/>
<evidence type="ECO:0000313" key="3">
    <source>
        <dbReference type="Proteomes" id="UP000619293"/>
    </source>
</evidence>
<gene>
    <name evidence="2" type="ORF">Cch02nite_56900</name>
</gene>
<dbReference type="EMBL" id="BONG01000043">
    <property type="protein sequence ID" value="GIF92246.1"/>
    <property type="molecule type" value="Genomic_DNA"/>
</dbReference>
<feature type="signal peptide" evidence="1">
    <location>
        <begin position="1"/>
        <end position="28"/>
    </location>
</feature>
<dbReference type="RefSeq" id="WP_191842030.1">
    <property type="nucleotide sequence ID" value="NZ_BAAALB010000017.1"/>
</dbReference>
<accession>A0A8J3NU00</accession>
<proteinExistence type="predicted"/>
<protein>
    <recommendedName>
        <fullName evidence="4">Secreted protein</fullName>
    </recommendedName>
</protein>
<comment type="caution">
    <text evidence="2">The sequence shown here is derived from an EMBL/GenBank/DDBJ whole genome shotgun (WGS) entry which is preliminary data.</text>
</comment>